<dbReference type="PANTHER" id="PTHR47165:SF4">
    <property type="entry name" value="OS03G0429900 PROTEIN"/>
    <property type="match status" value="1"/>
</dbReference>
<dbReference type="InterPro" id="IPR003871">
    <property type="entry name" value="RFA1B/D_OB_1st"/>
</dbReference>
<reference evidence="2" key="2">
    <citation type="submission" date="2022-03" db="EMBL/GenBank/DDBJ databases">
        <title>Draft title - Genomic analysis of global carrot germplasm unveils the trajectory of domestication and the origin of high carotenoid orange carrot.</title>
        <authorList>
            <person name="Iorizzo M."/>
            <person name="Ellison S."/>
            <person name="Senalik D."/>
            <person name="Macko-Podgorni A."/>
            <person name="Grzebelus D."/>
            <person name="Bostan H."/>
            <person name="Rolling W."/>
            <person name="Curaba J."/>
            <person name="Simon P."/>
        </authorList>
    </citation>
    <scope>NUCLEOTIDE SEQUENCE</scope>
    <source>
        <tissue evidence="2">Leaf</tissue>
    </source>
</reference>
<dbReference type="PANTHER" id="PTHR47165">
    <property type="entry name" value="OS03G0429900 PROTEIN"/>
    <property type="match status" value="1"/>
</dbReference>
<dbReference type="Gramene" id="KZM81017">
    <property type="protein sequence ID" value="KZM81017"/>
    <property type="gene ID" value="DCAR_031409"/>
</dbReference>
<evidence type="ECO:0000313" key="3">
    <source>
        <dbReference type="Proteomes" id="UP000077755"/>
    </source>
</evidence>
<name>A0A175YC50_DAUCS</name>
<dbReference type="AlphaFoldDB" id="A0A175YC50"/>
<organism evidence="2 3">
    <name type="scientific">Daucus carota subsp. sativus</name>
    <name type="common">Carrot</name>
    <dbReference type="NCBI Taxonomy" id="79200"/>
    <lineage>
        <taxon>Eukaryota</taxon>
        <taxon>Viridiplantae</taxon>
        <taxon>Streptophyta</taxon>
        <taxon>Embryophyta</taxon>
        <taxon>Tracheophyta</taxon>
        <taxon>Spermatophyta</taxon>
        <taxon>Magnoliopsida</taxon>
        <taxon>eudicotyledons</taxon>
        <taxon>Gunneridae</taxon>
        <taxon>Pentapetalae</taxon>
        <taxon>asterids</taxon>
        <taxon>campanulids</taxon>
        <taxon>Apiales</taxon>
        <taxon>Apiaceae</taxon>
        <taxon>Apioideae</taxon>
        <taxon>Scandiceae</taxon>
        <taxon>Daucinae</taxon>
        <taxon>Daucus</taxon>
        <taxon>Daucus sect. Daucus</taxon>
    </lineage>
</organism>
<evidence type="ECO:0000313" key="2">
    <source>
        <dbReference type="EMBL" id="WOH04039.1"/>
    </source>
</evidence>
<feature type="domain" description="Replication protein A 70 kDa DNA-binding subunit B/D first OB fold" evidence="1">
    <location>
        <begin position="12"/>
        <end position="106"/>
    </location>
</feature>
<sequence>MDSLLTLQPIAKQDGKIRVRVSRKWSHIRSNGQTVGVSMIFVDHNDLRIHAWMKSMIMLRLDQFLVEVEVFDIENFIVRPYGAQEKNQCFTGDKRIFLTEATVVNPSIRPHEFIPKHVFNCIPLNTVYQHASQGTYLIDVCGIVKDLEPIQHFVSITGKEQIFAKLILADNK</sequence>
<dbReference type="EMBL" id="CP093348">
    <property type="protein sequence ID" value="WOH04039.1"/>
    <property type="molecule type" value="Genomic_DNA"/>
</dbReference>
<dbReference type="Proteomes" id="UP000077755">
    <property type="component" value="Chromosome 6"/>
</dbReference>
<dbReference type="InterPro" id="IPR012340">
    <property type="entry name" value="NA-bd_OB-fold"/>
</dbReference>
<reference evidence="2" key="1">
    <citation type="journal article" date="2016" name="Nat. Genet.">
        <title>A high-quality carrot genome assembly provides new insights into carotenoid accumulation and asterid genome evolution.</title>
        <authorList>
            <person name="Iorizzo M."/>
            <person name="Ellison S."/>
            <person name="Senalik D."/>
            <person name="Zeng P."/>
            <person name="Satapoomin P."/>
            <person name="Huang J."/>
            <person name="Bowman M."/>
            <person name="Iovene M."/>
            <person name="Sanseverino W."/>
            <person name="Cavagnaro P."/>
            <person name="Yildiz M."/>
            <person name="Macko-Podgorni A."/>
            <person name="Moranska E."/>
            <person name="Grzebelus E."/>
            <person name="Grzebelus D."/>
            <person name="Ashrafi H."/>
            <person name="Zheng Z."/>
            <person name="Cheng S."/>
            <person name="Spooner D."/>
            <person name="Van Deynze A."/>
            <person name="Simon P."/>
        </authorList>
    </citation>
    <scope>NUCLEOTIDE SEQUENCE</scope>
    <source>
        <tissue evidence="2">Leaf</tissue>
    </source>
</reference>
<gene>
    <name evidence="2" type="ORF">DCAR_0623444</name>
</gene>
<protein>
    <recommendedName>
        <fullName evidence="1">Replication protein A 70 kDa DNA-binding subunit B/D first OB fold domain-containing protein</fullName>
    </recommendedName>
</protein>
<proteinExistence type="predicted"/>
<dbReference type="Pfam" id="PF02721">
    <property type="entry name" value="DUF223"/>
    <property type="match status" value="1"/>
</dbReference>
<accession>A0A175YC50</accession>
<evidence type="ECO:0000259" key="1">
    <source>
        <dbReference type="Pfam" id="PF02721"/>
    </source>
</evidence>
<keyword evidence="3" id="KW-1185">Reference proteome</keyword>
<dbReference type="Gene3D" id="2.40.50.140">
    <property type="entry name" value="Nucleic acid-binding proteins"/>
    <property type="match status" value="2"/>
</dbReference>